<evidence type="ECO:0000313" key="2">
    <source>
        <dbReference type="Proteomes" id="UP000245119"/>
    </source>
</evidence>
<name>A0A2T7Q054_POMCA</name>
<reference evidence="1 2" key="1">
    <citation type="submission" date="2018-04" db="EMBL/GenBank/DDBJ databases">
        <title>The genome of golden apple snail Pomacea canaliculata provides insight into stress tolerance and invasive adaptation.</title>
        <authorList>
            <person name="Liu C."/>
            <person name="Liu B."/>
            <person name="Ren Y."/>
            <person name="Zhang Y."/>
            <person name="Wang H."/>
            <person name="Li S."/>
            <person name="Jiang F."/>
            <person name="Yin L."/>
            <person name="Zhang G."/>
            <person name="Qian W."/>
            <person name="Fan W."/>
        </authorList>
    </citation>
    <scope>NUCLEOTIDE SEQUENCE [LARGE SCALE GENOMIC DNA]</scope>
    <source>
        <strain evidence="1">SZHN2017</strain>
        <tissue evidence="1">Muscle</tissue>
    </source>
</reference>
<proteinExistence type="predicted"/>
<accession>A0A2T7Q054</accession>
<evidence type="ECO:0000313" key="1">
    <source>
        <dbReference type="EMBL" id="PVD39056.1"/>
    </source>
</evidence>
<keyword evidence="2" id="KW-1185">Reference proteome</keyword>
<gene>
    <name evidence="1" type="ORF">C0Q70_01684</name>
</gene>
<dbReference type="Proteomes" id="UP000245119">
    <property type="component" value="Linkage Group LG1"/>
</dbReference>
<comment type="caution">
    <text evidence="1">The sequence shown here is derived from an EMBL/GenBank/DDBJ whole genome shotgun (WGS) entry which is preliminary data.</text>
</comment>
<sequence length="120" mass="13821">MKRQSSREEREGLLSRAFVCATEHKQRRERKGVLTDCGQFTRRRNAYTGRVVLHTPSSPASHSAARRDHKRWEQMPKHEQLALAETHNHTCLEQEAAVNSCKQLRLGVAAARPEKEAEHR</sequence>
<dbReference type="EMBL" id="PZQS01000001">
    <property type="protein sequence ID" value="PVD39056.1"/>
    <property type="molecule type" value="Genomic_DNA"/>
</dbReference>
<organism evidence="1 2">
    <name type="scientific">Pomacea canaliculata</name>
    <name type="common">Golden apple snail</name>
    <dbReference type="NCBI Taxonomy" id="400727"/>
    <lineage>
        <taxon>Eukaryota</taxon>
        <taxon>Metazoa</taxon>
        <taxon>Spiralia</taxon>
        <taxon>Lophotrochozoa</taxon>
        <taxon>Mollusca</taxon>
        <taxon>Gastropoda</taxon>
        <taxon>Caenogastropoda</taxon>
        <taxon>Architaenioglossa</taxon>
        <taxon>Ampullarioidea</taxon>
        <taxon>Ampullariidae</taxon>
        <taxon>Pomacea</taxon>
    </lineage>
</organism>
<protein>
    <submittedName>
        <fullName evidence="1">Uncharacterized protein</fullName>
    </submittedName>
</protein>
<dbReference type="AlphaFoldDB" id="A0A2T7Q054"/>